<keyword evidence="6" id="KW-1185">Reference proteome</keyword>
<dbReference type="InterPro" id="IPR003439">
    <property type="entry name" value="ABC_transporter-like_ATP-bd"/>
</dbReference>
<dbReference type="RefSeq" id="WP_196398107.1">
    <property type="nucleotide sequence ID" value="NZ_JADNYM010000026.1"/>
</dbReference>
<evidence type="ECO:0000256" key="2">
    <source>
        <dbReference type="ARBA" id="ARBA00022741"/>
    </source>
</evidence>
<organism evidence="5 6">
    <name type="scientific">Arthrobacter terrae</name>
    <dbReference type="NCBI Taxonomy" id="2935737"/>
    <lineage>
        <taxon>Bacteria</taxon>
        <taxon>Bacillati</taxon>
        <taxon>Actinomycetota</taxon>
        <taxon>Actinomycetes</taxon>
        <taxon>Micrococcales</taxon>
        <taxon>Micrococcaceae</taxon>
        <taxon>Arthrobacter</taxon>
    </lineage>
</organism>
<dbReference type="Gene3D" id="3.40.50.300">
    <property type="entry name" value="P-loop containing nucleotide triphosphate hydrolases"/>
    <property type="match status" value="1"/>
</dbReference>
<sequence length="252" mass="26174">MGNLLIDAVNVVKSFGGNKSTPVTPVLRGVSVQVHPGELVAIVGPSGSGKSTLLYCLSGLEACTSGTVELFGLPIEAMSGSELASVRQKSVGFVFQAYNLIPSLSARENVALPARLARDNEALSRVDAALSAVGLSDRGKHYPAQLSGGQQQRVAIARVLAMTPNLVFADEPTGALDSQSGAAVLGLLRDIASGDSSVVLVTHDLEAAARADRVLVLRDGIIHEELHHPDPTAILVSVERARKESASPESVA</sequence>
<keyword evidence="2" id="KW-0547">Nucleotide-binding</keyword>
<dbReference type="InterPro" id="IPR027417">
    <property type="entry name" value="P-loop_NTPase"/>
</dbReference>
<evidence type="ECO:0000259" key="4">
    <source>
        <dbReference type="PROSITE" id="PS50893"/>
    </source>
</evidence>
<dbReference type="EMBL" id="JADNYM010000026">
    <property type="protein sequence ID" value="MBG0741170.1"/>
    <property type="molecule type" value="Genomic_DNA"/>
</dbReference>
<evidence type="ECO:0000256" key="1">
    <source>
        <dbReference type="ARBA" id="ARBA00022448"/>
    </source>
</evidence>
<dbReference type="PROSITE" id="PS50893">
    <property type="entry name" value="ABC_TRANSPORTER_2"/>
    <property type="match status" value="1"/>
</dbReference>
<dbReference type="GO" id="GO:0022857">
    <property type="term" value="F:transmembrane transporter activity"/>
    <property type="evidence" value="ECO:0007669"/>
    <property type="project" value="UniProtKB-ARBA"/>
</dbReference>
<dbReference type="CDD" id="cd03255">
    <property type="entry name" value="ABC_MJ0796_LolCDE_FtsE"/>
    <property type="match status" value="1"/>
</dbReference>
<keyword evidence="1" id="KW-0813">Transport</keyword>
<dbReference type="PANTHER" id="PTHR24220:SF685">
    <property type="entry name" value="ABC TRANSPORTER RELATED"/>
    <property type="match status" value="1"/>
</dbReference>
<dbReference type="Pfam" id="PF00005">
    <property type="entry name" value="ABC_tran"/>
    <property type="match status" value="1"/>
</dbReference>
<feature type="domain" description="ABC transporter" evidence="4">
    <location>
        <begin position="6"/>
        <end position="244"/>
    </location>
</feature>
<accession>A0A931CRN4</accession>
<dbReference type="AlphaFoldDB" id="A0A931CRN4"/>
<dbReference type="GO" id="GO:0098796">
    <property type="term" value="C:membrane protein complex"/>
    <property type="evidence" value="ECO:0007669"/>
    <property type="project" value="UniProtKB-ARBA"/>
</dbReference>
<name>A0A931CRN4_9MICC</name>
<evidence type="ECO:0000256" key="3">
    <source>
        <dbReference type="ARBA" id="ARBA00022840"/>
    </source>
</evidence>
<dbReference type="InterPro" id="IPR015854">
    <property type="entry name" value="ABC_transpr_LolD-like"/>
</dbReference>
<dbReference type="SMART" id="SM00382">
    <property type="entry name" value="AAA"/>
    <property type="match status" value="1"/>
</dbReference>
<dbReference type="GO" id="GO:0005886">
    <property type="term" value="C:plasma membrane"/>
    <property type="evidence" value="ECO:0007669"/>
    <property type="project" value="TreeGrafter"/>
</dbReference>
<proteinExistence type="predicted"/>
<dbReference type="GO" id="GO:0016887">
    <property type="term" value="F:ATP hydrolysis activity"/>
    <property type="evidence" value="ECO:0007669"/>
    <property type="project" value="InterPro"/>
</dbReference>
<protein>
    <submittedName>
        <fullName evidence="5">ABC transporter ATP-binding protein</fullName>
    </submittedName>
</protein>
<evidence type="ECO:0000313" key="5">
    <source>
        <dbReference type="EMBL" id="MBG0741170.1"/>
    </source>
</evidence>
<dbReference type="Proteomes" id="UP000655366">
    <property type="component" value="Unassembled WGS sequence"/>
</dbReference>
<dbReference type="InterPro" id="IPR003593">
    <property type="entry name" value="AAA+_ATPase"/>
</dbReference>
<dbReference type="InterPro" id="IPR017871">
    <property type="entry name" value="ABC_transporter-like_CS"/>
</dbReference>
<gene>
    <name evidence="5" type="ORF">IV500_17515</name>
</gene>
<dbReference type="PROSITE" id="PS00211">
    <property type="entry name" value="ABC_TRANSPORTER_1"/>
    <property type="match status" value="1"/>
</dbReference>
<evidence type="ECO:0000313" key="6">
    <source>
        <dbReference type="Proteomes" id="UP000655366"/>
    </source>
</evidence>
<reference evidence="5 6" key="1">
    <citation type="submission" date="2020-11" db="EMBL/GenBank/DDBJ databases">
        <title>Arthrobacter antarcticus sp. nov., isolated from Antarctic Soil.</title>
        <authorList>
            <person name="Li J."/>
        </authorList>
    </citation>
    <scope>NUCLEOTIDE SEQUENCE [LARGE SCALE GENOMIC DNA]</scope>
    <source>
        <strain evidence="5 6">Z1-20</strain>
    </source>
</reference>
<dbReference type="SUPFAM" id="SSF52540">
    <property type="entry name" value="P-loop containing nucleoside triphosphate hydrolases"/>
    <property type="match status" value="1"/>
</dbReference>
<dbReference type="InterPro" id="IPR017911">
    <property type="entry name" value="MacB-like_ATP-bd"/>
</dbReference>
<dbReference type="GO" id="GO:0005524">
    <property type="term" value="F:ATP binding"/>
    <property type="evidence" value="ECO:0007669"/>
    <property type="project" value="UniProtKB-KW"/>
</dbReference>
<dbReference type="PANTHER" id="PTHR24220">
    <property type="entry name" value="IMPORT ATP-BINDING PROTEIN"/>
    <property type="match status" value="1"/>
</dbReference>
<dbReference type="FunFam" id="3.40.50.300:FF:000032">
    <property type="entry name" value="Export ABC transporter ATP-binding protein"/>
    <property type="match status" value="1"/>
</dbReference>
<keyword evidence="3 5" id="KW-0067">ATP-binding</keyword>
<comment type="caution">
    <text evidence="5">The sequence shown here is derived from an EMBL/GenBank/DDBJ whole genome shotgun (WGS) entry which is preliminary data.</text>
</comment>